<dbReference type="GO" id="GO:0031012">
    <property type="term" value="C:extracellular matrix"/>
    <property type="evidence" value="ECO:0007669"/>
    <property type="project" value="InterPro"/>
</dbReference>
<dbReference type="InterPro" id="IPR024079">
    <property type="entry name" value="MetalloPept_cat_dom_sf"/>
</dbReference>
<keyword evidence="2" id="KW-0479">Metal-binding</keyword>
<dbReference type="InterPro" id="IPR006026">
    <property type="entry name" value="Peptidase_Metallo"/>
</dbReference>
<evidence type="ECO:0000259" key="5">
    <source>
        <dbReference type="SMART" id="SM00235"/>
    </source>
</evidence>
<dbReference type="PANTHER" id="PTHR10201">
    <property type="entry name" value="MATRIX METALLOPROTEINASE"/>
    <property type="match status" value="1"/>
</dbReference>
<gene>
    <name evidence="6" type="ORF">MsAc7_14620</name>
</gene>
<dbReference type="SMART" id="SM00235">
    <property type="entry name" value="ZnMc"/>
    <property type="match status" value="1"/>
</dbReference>
<reference evidence="6 7" key="1">
    <citation type="submission" date="2023-07" db="EMBL/GenBank/DDBJ databases">
        <title>Closed genoem sequence of Methanosarcinaceae archaeon Ac7.</title>
        <authorList>
            <person name="Poehlein A."/>
            <person name="Protasov E."/>
            <person name="Platt K."/>
            <person name="Reeh H."/>
            <person name="Daniel R."/>
            <person name="Brune A."/>
        </authorList>
    </citation>
    <scope>NUCLEOTIDE SEQUENCE [LARGE SCALE GENOMIC DNA]</scope>
    <source>
        <strain evidence="6 7">Ac7</strain>
    </source>
</reference>
<dbReference type="EMBL" id="CP131060">
    <property type="protein sequence ID" value="WNY25897.1"/>
    <property type="molecule type" value="Genomic_DNA"/>
</dbReference>
<evidence type="ECO:0000256" key="1">
    <source>
        <dbReference type="ARBA" id="ARBA00022670"/>
    </source>
</evidence>
<keyword evidence="3" id="KW-0378">Hydrolase</keyword>
<evidence type="ECO:0000256" key="4">
    <source>
        <dbReference type="ARBA" id="ARBA00022833"/>
    </source>
</evidence>
<dbReference type="PROSITE" id="PS51257">
    <property type="entry name" value="PROKAR_LIPOPROTEIN"/>
    <property type="match status" value="1"/>
</dbReference>
<dbReference type="InterPro" id="IPR021190">
    <property type="entry name" value="Pept_M10A"/>
</dbReference>
<organism evidence="6 7">
    <name type="scientific">Methanolapillus millepedarum</name>
    <dbReference type="NCBI Taxonomy" id="3028296"/>
    <lineage>
        <taxon>Archaea</taxon>
        <taxon>Methanobacteriati</taxon>
        <taxon>Methanobacteriota</taxon>
        <taxon>Stenosarchaea group</taxon>
        <taxon>Methanomicrobia</taxon>
        <taxon>Methanosarcinales</taxon>
        <taxon>Methanosarcinaceae</taxon>
        <taxon>Methanolapillus</taxon>
    </lineage>
</organism>
<keyword evidence="1" id="KW-0645">Protease</keyword>
<dbReference type="AlphaFoldDB" id="A0AA96ZWF2"/>
<accession>A0AA96ZWF2</accession>
<dbReference type="PANTHER" id="PTHR10201:SF213">
    <property type="entry name" value="METALLOENDOPROTEINASE 2-MMP-LIKE"/>
    <property type="match status" value="1"/>
</dbReference>
<evidence type="ECO:0000313" key="7">
    <source>
        <dbReference type="Proteomes" id="UP001303587"/>
    </source>
</evidence>
<dbReference type="PRINTS" id="PR00138">
    <property type="entry name" value="MATRIXIN"/>
</dbReference>
<dbReference type="GO" id="GO:0006508">
    <property type="term" value="P:proteolysis"/>
    <property type="evidence" value="ECO:0007669"/>
    <property type="project" value="UniProtKB-KW"/>
</dbReference>
<name>A0AA96ZWF2_9EURY</name>
<dbReference type="GO" id="GO:0008270">
    <property type="term" value="F:zinc ion binding"/>
    <property type="evidence" value="ECO:0007669"/>
    <property type="project" value="InterPro"/>
</dbReference>
<evidence type="ECO:0000256" key="2">
    <source>
        <dbReference type="ARBA" id="ARBA00022723"/>
    </source>
</evidence>
<dbReference type="Pfam" id="PF00413">
    <property type="entry name" value="Peptidase_M10"/>
    <property type="match status" value="1"/>
</dbReference>
<evidence type="ECO:0000313" key="6">
    <source>
        <dbReference type="EMBL" id="WNY25897.1"/>
    </source>
</evidence>
<protein>
    <recommendedName>
        <fullName evidence="5">Peptidase metallopeptidase domain-containing protein</fullName>
    </recommendedName>
</protein>
<evidence type="ECO:0000256" key="3">
    <source>
        <dbReference type="ARBA" id="ARBA00022801"/>
    </source>
</evidence>
<dbReference type="Gene3D" id="3.40.390.10">
    <property type="entry name" value="Collagenase (Catalytic Domain)"/>
    <property type="match status" value="1"/>
</dbReference>
<feature type="domain" description="Peptidase metallopeptidase" evidence="5">
    <location>
        <begin position="32"/>
        <end position="188"/>
    </location>
</feature>
<sequence>MIKKYHKILTLLFICMLVACVLMAPAAAYNHQSRKWYDSKSVLTFSSNLNSSFRSSVYNAANTWTSVSGSSFYFYNSSTDTCYTSVQLGAVAQPNYLAQEQAIMYNNSYKQLSLVTFSNTRNWTTNSTLAYSPFHYDIQTVALHELGHAAGMSHSNDENALMRASALPSVMRTLTVDDTAGIRALYPSYRHSSNGVLDNVEIYVNATIEPMTEEEMAEKATLIVKGSVKEILPAQWDTSDGSDPSIRTKDTYSTEGYMLYHDTVIEVDKIYKGKLSEESGKIIVRLPGGSTGSITMIDDNSAQYSKGEQVLLYLFEDTGTRSYSLGPEHYFAYPRQGQIFIDNESKIAVNGYGEKVDIKKLLSASASKN</sequence>
<keyword evidence="4" id="KW-0862">Zinc</keyword>
<dbReference type="SUPFAM" id="SSF55486">
    <property type="entry name" value="Metalloproteases ('zincins'), catalytic domain"/>
    <property type="match status" value="1"/>
</dbReference>
<dbReference type="InterPro" id="IPR001818">
    <property type="entry name" value="Pept_M10_metallopeptidase"/>
</dbReference>
<dbReference type="GO" id="GO:0030574">
    <property type="term" value="P:collagen catabolic process"/>
    <property type="evidence" value="ECO:0007669"/>
    <property type="project" value="TreeGrafter"/>
</dbReference>
<dbReference type="Proteomes" id="UP001303587">
    <property type="component" value="Chromosome"/>
</dbReference>
<dbReference type="GO" id="GO:0004222">
    <property type="term" value="F:metalloendopeptidase activity"/>
    <property type="evidence" value="ECO:0007669"/>
    <property type="project" value="InterPro"/>
</dbReference>
<dbReference type="GO" id="GO:0030198">
    <property type="term" value="P:extracellular matrix organization"/>
    <property type="evidence" value="ECO:0007669"/>
    <property type="project" value="TreeGrafter"/>
</dbReference>
<keyword evidence="7" id="KW-1185">Reference proteome</keyword>
<proteinExistence type="predicted"/>